<organism evidence="2 3">
    <name type="scientific">Pseudoduganella namucuonensis</name>
    <dbReference type="NCBI Taxonomy" id="1035707"/>
    <lineage>
        <taxon>Bacteria</taxon>
        <taxon>Pseudomonadati</taxon>
        <taxon>Pseudomonadota</taxon>
        <taxon>Betaproteobacteria</taxon>
        <taxon>Burkholderiales</taxon>
        <taxon>Oxalobacteraceae</taxon>
        <taxon>Telluria group</taxon>
        <taxon>Pseudoduganella</taxon>
    </lineage>
</organism>
<sequence length="80" mass="9118">MRCRLLMVFLALFLRHHYAGAESYHCVSFEYPPLISLAPGGAEPSGFAVELVKRVFQQLGATAEYRHLLEKYRLEPAPPR</sequence>
<evidence type="ECO:0008006" key="4">
    <source>
        <dbReference type="Google" id="ProtNLM"/>
    </source>
</evidence>
<dbReference type="EMBL" id="FPBO01000018">
    <property type="protein sequence ID" value="SFU98762.1"/>
    <property type="molecule type" value="Genomic_DNA"/>
</dbReference>
<feature type="signal peptide" evidence="1">
    <location>
        <begin position="1"/>
        <end position="21"/>
    </location>
</feature>
<evidence type="ECO:0000313" key="3">
    <source>
        <dbReference type="Proteomes" id="UP000199391"/>
    </source>
</evidence>
<name>A0A1I7KMU1_9BURK</name>
<protein>
    <recommendedName>
        <fullName evidence="4">Transporter substrate-binding domain-containing protein</fullName>
    </recommendedName>
</protein>
<keyword evidence="1" id="KW-0732">Signal</keyword>
<proteinExistence type="predicted"/>
<dbReference type="AlphaFoldDB" id="A0A1I7KMU1"/>
<gene>
    <name evidence="2" type="ORF">SAMN05216552_101824</name>
</gene>
<feature type="chain" id="PRO_5011717274" description="Transporter substrate-binding domain-containing protein" evidence="1">
    <location>
        <begin position="22"/>
        <end position="80"/>
    </location>
</feature>
<accession>A0A1I7KMU1</accession>
<dbReference type="STRING" id="1035707.SAMN05216552_101824"/>
<keyword evidence="3" id="KW-1185">Reference proteome</keyword>
<evidence type="ECO:0000313" key="2">
    <source>
        <dbReference type="EMBL" id="SFU98762.1"/>
    </source>
</evidence>
<evidence type="ECO:0000256" key="1">
    <source>
        <dbReference type="SAM" id="SignalP"/>
    </source>
</evidence>
<dbReference type="SUPFAM" id="SSF53850">
    <property type="entry name" value="Periplasmic binding protein-like II"/>
    <property type="match status" value="1"/>
</dbReference>
<dbReference type="RefSeq" id="WP_143133220.1">
    <property type="nucleotide sequence ID" value="NZ_FPBO01000018.1"/>
</dbReference>
<dbReference type="Proteomes" id="UP000199391">
    <property type="component" value="Unassembled WGS sequence"/>
</dbReference>
<reference evidence="3" key="1">
    <citation type="submission" date="2016-10" db="EMBL/GenBank/DDBJ databases">
        <authorList>
            <person name="Varghese N."/>
            <person name="Submissions S."/>
        </authorList>
    </citation>
    <scope>NUCLEOTIDE SEQUENCE [LARGE SCALE GENOMIC DNA]</scope>
    <source>
        <strain evidence="3">CGMCC 1.11014</strain>
    </source>
</reference>